<protein>
    <recommendedName>
        <fullName evidence="4">O-methyltransferase C-terminal domain-containing protein</fullName>
    </recommendedName>
</protein>
<keyword evidence="1" id="KW-0489">Methyltransferase</keyword>
<name>A0ABR2ZM72_9AGAR</name>
<dbReference type="PROSITE" id="PS51683">
    <property type="entry name" value="SAM_OMT_II"/>
    <property type="match status" value="1"/>
</dbReference>
<dbReference type="Pfam" id="PF00891">
    <property type="entry name" value="Methyltransf_2"/>
    <property type="match status" value="1"/>
</dbReference>
<dbReference type="Gene3D" id="1.10.10.10">
    <property type="entry name" value="Winged helix-like DNA-binding domain superfamily/Winged helix DNA-binding domain"/>
    <property type="match status" value="1"/>
</dbReference>
<evidence type="ECO:0000259" key="4">
    <source>
        <dbReference type="Pfam" id="PF00891"/>
    </source>
</evidence>
<organism evidence="5 6">
    <name type="scientific">Marasmius tenuissimus</name>
    <dbReference type="NCBI Taxonomy" id="585030"/>
    <lineage>
        <taxon>Eukaryota</taxon>
        <taxon>Fungi</taxon>
        <taxon>Dikarya</taxon>
        <taxon>Basidiomycota</taxon>
        <taxon>Agaricomycotina</taxon>
        <taxon>Agaricomycetes</taxon>
        <taxon>Agaricomycetidae</taxon>
        <taxon>Agaricales</taxon>
        <taxon>Marasmiineae</taxon>
        <taxon>Marasmiaceae</taxon>
        <taxon>Marasmius</taxon>
    </lineage>
</organism>
<dbReference type="InterPro" id="IPR016461">
    <property type="entry name" value="COMT-like"/>
</dbReference>
<reference evidence="5 6" key="1">
    <citation type="submission" date="2024-05" db="EMBL/GenBank/DDBJ databases">
        <title>A draft genome resource for the thread blight pathogen Marasmius tenuissimus strain MS-2.</title>
        <authorList>
            <person name="Yulfo-Soto G.E."/>
            <person name="Baruah I.K."/>
            <person name="Amoako-Attah I."/>
            <person name="Bukari Y."/>
            <person name="Meinhardt L.W."/>
            <person name="Bailey B.A."/>
            <person name="Cohen S.P."/>
        </authorList>
    </citation>
    <scope>NUCLEOTIDE SEQUENCE [LARGE SCALE GENOMIC DNA]</scope>
    <source>
        <strain evidence="5 6">MS-2</strain>
    </source>
</reference>
<dbReference type="PANTHER" id="PTHR43712:SF2">
    <property type="entry name" value="O-METHYLTRANSFERASE CICE"/>
    <property type="match status" value="1"/>
</dbReference>
<sequence>MTISIATSDIDALLGLIQSATYSAVAEYRKTGRGVPSPDDDSPHPLDSAPDALALKKAIRVLESACERLCTTLAQPMHTIANRSMPYEAPCMRLVVEKKIPDLLEGFPEGLHIESIAAQASLDARKLKQVLRLLATRGCFKEVAENVFANNRLSLTLLSTNPVSATVLLNTGESLKGVNSIPEAMGDPEYGASVAVNKTAFTYSVKGEMENAALFDWYRVHPEIAQRFDKAMMGWSRVTGSTSVVNNFPWTTMPLGTTFCDVGSGVGTVPLAIAKAHPHLSITLQDLPEPLEQAKLLWSNELPEALDAKRVEFVPINFLQQTPVAGQDVYYMKHIIHDWPDAEAITILRNVANAMKLQSRLLIHDFVLKHVFSDTSPANKTAVGLEQAPFPLLPNYGTGNIRHYNQDINMLAMFNSQERTCEEYAALGAEVGLELVQVWDFAETYMLEFRLMHP</sequence>
<dbReference type="InterPro" id="IPR036390">
    <property type="entry name" value="WH_DNA-bd_sf"/>
</dbReference>
<evidence type="ECO:0000256" key="3">
    <source>
        <dbReference type="ARBA" id="ARBA00022691"/>
    </source>
</evidence>
<evidence type="ECO:0000256" key="1">
    <source>
        <dbReference type="ARBA" id="ARBA00022603"/>
    </source>
</evidence>
<dbReference type="InterPro" id="IPR029063">
    <property type="entry name" value="SAM-dependent_MTases_sf"/>
</dbReference>
<dbReference type="InterPro" id="IPR036388">
    <property type="entry name" value="WH-like_DNA-bd_sf"/>
</dbReference>
<evidence type="ECO:0000313" key="6">
    <source>
        <dbReference type="Proteomes" id="UP001437256"/>
    </source>
</evidence>
<feature type="domain" description="O-methyltransferase C-terminal" evidence="4">
    <location>
        <begin position="213"/>
        <end position="371"/>
    </location>
</feature>
<dbReference type="EMBL" id="JBBXMP010000097">
    <property type="protein sequence ID" value="KAL0062762.1"/>
    <property type="molecule type" value="Genomic_DNA"/>
</dbReference>
<comment type="caution">
    <text evidence="5">The sequence shown here is derived from an EMBL/GenBank/DDBJ whole genome shotgun (WGS) entry which is preliminary data.</text>
</comment>
<dbReference type="Gene3D" id="3.40.50.150">
    <property type="entry name" value="Vaccinia Virus protein VP39"/>
    <property type="match status" value="1"/>
</dbReference>
<keyword evidence="3" id="KW-0949">S-adenosyl-L-methionine</keyword>
<evidence type="ECO:0000256" key="2">
    <source>
        <dbReference type="ARBA" id="ARBA00022679"/>
    </source>
</evidence>
<gene>
    <name evidence="5" type="ORF">AAF712_010384</name>
</gene>
<dbReference type="PANTHER" id="PTHR43712">
    <property type="entry name" value="PUTATIVE (AFU_ORTHOLOGUE AFUA_4G14580)-RELATED"/>
    <property type="match status" value="1"/>
</dbReference>
<keyword evidence="6" id="KW-1185">Reference proteome</keyword>
<proteinExistence type="predicted"/>
<dbReference type="SUPFAM" id="SSF46785">
    <property type="entry name" value="Winged helix' DNA-binding domain"/>
    <property type="match status" value="1"/>
</dbReference>
<dbReference type="SUPFAM" id="SSF53335">
    <property type="entry name" value="S-adenosyl-L-methionine-dependent methyltransferases"/>
    <property type="match status" value="1"/>
</dbReference>
<keyword evidence="2" id="KW-0808">Transferase</keyword>
<evidence type="ECO:0000313" key="5">
    <source>
        <dbReference type="EMBL" id="KAL0062762.1"/>
    </source>
</evidence>
<dbReference type="Proteomes" id="UP001437256">
    <property type="component" value="Unassembled WGS sequence"/>
</dbReference>
<dbReference type="InterPro" id="IPR001077">
    <property type="entry name" value="COMT_C"/>
</dbReference>
<accession>A0ABR2ZM72</accession>